<evidence type="ECO:0000256" key="1">
    <source>
        <dbReference type="ARBA" id="ARBA00001326"/>
    </source>
</evidence>
<dbReference type="PANTHER" id="PTHR12260:SF6">
    <property type="entry name" value="DAMAGE-CONTROL PHOSPHATASE ARMT1"/>
    <property type="match status" value="1"/>
</dbReference>
<dbReference type="EMBL" id="CP001807">
    <property type="protein sequence ID" value="ACY49532.1"/>
    <property type="molecule type" value="Genomic_DNA"/>
</dbReference>
<dbReference type="GO" id="GO:0006974">
    <property type="term" value="P:DNA damage response"/>
    <property type="evidence" value="ECO:0007669"/>
    <property type="project" value="TreeGrafter"/>
</dbReference>
<protein>
    <recommendedName>
        <fullName evidence="8">Damage-control phosphatase ARMT1-like metal-binding domain-containing protein</fullName>
    </recommendedName>
</protein>
<evidence type="ECO:0000259" key="8">
    <source>
        <dbReference type="Pfam" id="PF01937"/>
    </source>
</evidence>
<feature type="domain" description="Damage-control phosphatase ARMT1-like metal-binding" evidence="8">
    <location>
        <begin position="27"/>
        <end position="378"/>
    </location>
</feature>
<dbReference type="Gene3D" id="3.40.50.10880">
    <property type="entry name" value="Uncharacterised protein PF01937, DUF89, domain 3"/>
    <property type="match status" value="1"/>
</dbReference>
<dbReference type="STRING" id="518766.Rmar_2660"/>
<dbReference type="GO" id="GO:0016791">
    <property type="term" value="F:phosphatase activity"/>
    <property type="evidence" value="ECO:0007669"/>
    <property type="project" value="TreeGrafter"/>
</dbReference>
<dbReference type="InterPro" id="IPR002791">
    <property type="entry name" value="ARMT1-like_metal-bd"/>
</dbReference>
<evidence type="ECO:0000256" key="7">
    <source>
        <dbReference type="ARBA" id="ARBA00048809"/>
    </source>
</evidence>
<evidence type="ECO:0000313" key="10">
    <source>
        <dbReference type="Proteomes" id="UP000002221"/>
    </source>
</evidence>
<keyword evidence="6" id="KW-0464">Manganese</keyword>
<comment type="catalytic activity">
    <reaction evidence="1">
        <text>beta-D-fructose 1-phosphate + H2O = D-fructose + phosphate</text>
        <dbReference type="Rhea" id="RHEA:35603"/>
        <dbReference type="ChEBI" id="CHEBI:15377"/>
        <dbReference type="ChEBI" id="CHEBI:37721"/>
        <dbReference type="ChEBI" id="CHEBI:43474"/>
        <dbReference type="ChEBI" id="CHEBI:138881"/>
    </reaction>
</comment>
<keyword evidence="5" id="KW-0378">Hydrolase</keyword>
<comment type="cofactor">
    <cofactor evidence="2">
        <name>Mn(2+)</name>
        <dbReference type="ChEBI" id="CHEBI:29035"/>
    </cofactor>
</comment>
<proteinExistence type="inferred from homology"/>
<dbReference type="SUPFAM" id="SSF111321">
    <property type="entry name" value="AF1104-like"/>
    <property type="match status" value="1"/>
</dbReference>
<comment type="similarity">
    <text evidence="3">Belongs to the damage-control phosphatase family. Sugar phosphate phosphatase III subfamily.</text>
</comment>
<evidence type="ECO:0000256" key="5">
    <source>
        <dbReference type="ARBA" id="ARBA00022801"/>
    </source>
</evidence>
<gene>
    <name evidence="9" type="ordered locus">Rmar_2660</name>
</gene>
<dbReference type="PANTHER" id="PTHR12260">
    <property type="entry name" value="DAMAGE-CONTROL PHOSPHATASE ARMT1"/>
    <property type="match status" value="1"/>
</dbReference>
<dbReference type="Proteomes" id="UP000002221">
    <property type="component" value="Chromosome"/>
</dbReference>
<dbReference type="Gene3D" id="1.20.930.60">
    <property type="match status" value="1"/>
</dbReference>
<dbReference type="eggNOG" id="COG1578">
    <property type="taxonomic scope" value="Bacteria"/>
</dbReference>
<evidence type="ECO:0000256" key="4">
    <source>
        <dbReference type="ARBA" id="ARBA00022723"/>
    </source>
</evidence>
<accession>D0MGG9</accession>
<comment type="catalytic activity">
    <reaction evidence="7">
        <text>beta-D-fructose 6-phosphate = dihydroxyacetone + D-glyceraldehyde 3-phosphate</text>
        <dbReference type="Rhea" id="RHEA:28002"/>
        <dbReference type="ChEBI" id="CHEBI:16016"/>
        <dbReference type="ChEBI" id="CHEBI:57634"/>
        <dbReference type="ChEBI" id="CHEBI:59776"/>
    </reaction>
</comment>
<sequence>MWVRMNVTVVVPSPLRGTDPDSFAERTVRERWPRIVAQTIRENDFPEAVNERLWALHRELPDGPIRPIQDPGAPDLPLWDEWVAPYLGETWASAPWLFTEHYLYRRILEATGYFQPGPTYLHDPFRKQKTEALDPAAEAVIVLARAANERATQPELARAQLPLLVRTALWGNQIDLSMWSAGEAPRHLGTDRETAHLLADDTDALLAHLEAVAPARIDLLADNAGFELLCDLVLVDGLLAAGYAHTVVLHLKAHPTFVSDAMIADVLETLDVLAAAPDPAPRALTERLRGYLAAGRLRLSDSFIWNCPLPMRAFPKLPLADLARSNLVIAKGDANYRRLVDDAHWPFTTPFAEVVGYFPAPLLALRTLKAEVVVGLDEARIREVAAQDPEWMTNGHWGVIQFYRPAR</sequence>
<dbReference type="HOGENOM" id="CLU_030117_3_0_10"/>
<keyword evidence="10" id="KW-1185">Reference proteome</keyword>
<evidence type="ECO:0000256" key="2">
    <source>
        <dbReference type="ARBA" id="ARBA00001936"/>
    </source>
</evidence>
<evidence type="ECO:0000256" key="3">
    <source>
        <dbReference type="ARBA" id="ARBA00009519"/>
    </source>
</evidence>
<dbReference type="Pfam" id="PF01937">
    <property type="entry name" value="ARMT1-like_dom"/>
    <property type="match status" value="1"/>
</dbReference>
<dbReference type="KEGG" id="rmr:Rmar_2660"/>
<keyword evidence="4" id="KW-0479">Metal-binding</keyword>
<dbReference type="InterPro" id="IPR036075">
    <property type="entry name" value="ARMT-1-like_metal-bd_sf"/>
</dbReference>
<evidence type="ECO:0000313" key="9">
    <source>
        <dbReference type="EMBL" id="ACY49532.1"/>
    </source>
</evidence>
<dbReference type="InterPro" id="IPR039763">
    <property type="entry name" value="ARMT1"/>
</dbReference>
<reference evidence="9 10" key="1">
    <citation type="journal article" date="2009" name="Stand. Genomic Sci.">
        <title>Complete genome sequence of Rhodothermus marinus type strain (R-10).</title>
        <authorList>
            <person name="Nolan M."/>
            <person name="Tindall B.J."/>
            <person name="Pomrenke H."/>
            <person name="Lapidus A."/>
            <person name="Copeland A."/>
            <person name="Glavina Del Rio T."/>
            <person name="Lucas S."/>
            <person name="Chen F."/>
            <person name="Tice H."/>
            <person name="Cheng J.F."/>
            <person name="Saunders E."/>
            <person name="Han C."/>
            <person name="Bruce D."/>
            <person name="Goodwin L."/>
            <person name="Chain P."/>
            <person name="Pitluck S."/>
            <person name="Ovchinikova G."/>
            <person name="Pati A."/>
            <person name="Ivanova N."/>
            <person name="Mavromatis K."/>
            <person name="Chen A."/>
            <person name="Palaniappan K."/>
            <person name="Land M."/>
            <person name="Hauser L."/>
            <person name="Chang Y.J."/>
            <person name="Jeffries C.D."/>
            <person name="Brettin T."/>
            <person name="Goker M."/>
            <person name="Bristow J."/>
            <person name="Eisen J.A."/>
            <person name="Markowitz V."/>
            <person name="Hugenholtz P."/>
            <person name="Kyrpides N.C."/>
            <person name="Klenk H.P."/>
            <person name="Detter J.C."/>
        </authorList>
    </citation>
    <scope>NUCLEOTIDE SEQUENCE [LARGE SCALE GENOMIC DNA]</scope>
    <source>
        <strain evidence="10">ATCC 43812 / DSM 4252 / R-10</strain>
    </source>
</reference>
<name>D0MGG9_RHOM4</name>
<evidence type="ECO:0000256" key="6">
    <source>
        <dbReference type="ARBA" id="ARBA00023211"/>
    </source>
</evidence>
<dbReference type="AlphaFoldDB" id="D0MGG9"/>
<dbReference type="GO" id="GO:0046872">
    <property type="term" value="F:metal ion binding"/>
    <property type="evidence" value="ECO:0007669"/>
    <property type="project" value="UniProtKB-KW"/>
</dbReference>
<organism evidence="9 10">
    <name type="scientific">Rhodothermus marinus (strain ATCC 43812 / DSM 4252 / R-10)</name>
    <name type="common">Rhodothermus obamensis</name>
    <dbReference type="NCBI Taxonomy" id="518766"/>
    <lineage>
        <taxon>Bacteria</taxon>
        <taxon>Pseudomonadati</taxon>
        <taxon>Rhodothermota</taxon>
        <taxon>Rhodothermia</taxon>
        <taxon>Rhodothermales</taxon>
        <taxon>Rhodothermaceae</taxon>
        <taxon>Rhodothermus</taxon>
    </lineage>
</organism>